<dbReference type="SUPFAM" id="SSF49785">
    <property type="entry name" value="Galactose-binding domain-like"/>
    <property type="match status" value="2"/>
</dbReference>
<dbReference type="EMBL" id="SACK01000014">
    <property type="protein sequence ID" value="RVT96560.1"/>
    <property type="molecule type" value="Genomic_DNA"/>
</dbReference>
<dbReference type="PANTHER" id="PTHR43536">
    <property type="entry name" value="MANNOSYLGLYCOPROTEIN ENDO-BETA-MANNOSIDASE"/>
    <property type="match status" value="1"/>
</dbReference>
<dbReference type="PANTHER" id="PTHR43536:SF1">
    <property type="entry name" value="MANNOSYLGLYCOPROTEIN ENDO-BETA-MANNOSIDASE"/>
    <property type="match status" value="1"/>
</dbReference>
<dbReference type="Gene3D" id="2.60.120.260">
    <property type="entry name" value="Galactose-binding domain-like"/>
    <property type="match status" value="2"/>
</dbReference>
<dbReference type="Pfam" id="PF22666">
    <property type="entry name" value="Glyco_hydro_2_N2"/>
    <property type="match status" value="1"/>
</dbReference>
<evidence type="ECO:0000256" key="2">
    <source>
        <dbReference type="ARBA" id="ARBA00022801"/>
    </source>
</evidence>
<comment type="similarity">
    <text evidence="1">Belongs to the glycosyl hydrolase 2 family.</text>
</comment>
<dbReference type="SUPFAM" id="SSF51445">
    <property type="entry name" value="(Trans)glycosidases"/>
    <property type="match status" value="1"/>
</dbReference>
<dbReference type="GO" id="GO:0004553">
    <property type="term" value="F:hydrolase activity, hydrolyzing O-glycosyl compounds"/>
    <property type="evidence" value="ECO:0007669"/>
    <property type="project" value="InterPro"/>
</dbReference>
<dbReference type="InterPro" id="IPR006102">
    <property type="entry name" value="Ig-like_GH2"/>
</dbReference>
<reference evidence="5 6" key="1">
    <citation type="submission" date="2019-01" db="EMBL/GenBank/DDBJ databases">
        <authorList>
            <person name="Chen W.-M."/>
        </authorList>
    </citation>
    <scope>NUCLEOTIDE SEQUENCE [LARGE SCALE GENOMIC DNA]</scope>
    <source>
        <strain evidence="5 6">YBJ-36</strain>
    </source>
</reference>
<organism evidence="5 6">
    <name type="scientific">Mucilaginibacter limnophilus</name>
    <dbReference type="NCBI Taxonomy" id="1932778"/>
    <lineage>
        <taxon>Bacteria</taxon>
        <taxon>Pseudomonadati</taxon>
        <taxon>Bacteroidota</taxon>
        <taxon>Sphingobacteriia</taxon>
        <taxon>Sphingobacteriales</taxon>
        <taxon>Sphingobacteriaceae</taxon>
        <taxon>Mucilaginibacter</taxon>
    </lineage>
</organism>
<dbReference type="PROSITE" id="PS50022">
    <property type="entry name" value="FA58C_3"/>
    <property type="match status" value="1"/>
</dbReference>
<dbReference type="InterPro" id="IPR013783">
    <property type="entry name" value="Ig-like_fold"/>
</dbReference>
<protein>
    <submittedName>
        <fullName evidence="5">Beta-mannosidase</fullName>
    </submittedName>
</protein>
<dbReference type="Gene3D" id="2.60.40.10">
    <property type="entry name" value="Immunoglobulins"/>
    <property type="match status" value="2"/>
</dbReference>
<name>A0A3S2VJZ2_9SPHI</name>
<dbReference type="InterPro" id="IPR017853">
    <property type="entry name" value="GH"/>
</dbReference>
<evidence type="ECO:0000256" key="3">
    <source>
        <dbReference type="ARBA" id="ARBA00023295"/>
    </source>
</evidence>
<dbReference type="AlphaFoldDB" id="A0A3S2VJZ2"/>
<dbReference type="Proteomes" id="UP000282759">
    <property type="component" value="Unassembled WGS sequence"/>
</dbReference>
<proteinExistence type="inferred from homology"/>
<dbReference type="Pfam" id="PF02836">
    <property type="entry name" value="Glyco_hydro_2_C"/>
    <property type="match status" value="1"/>
</dbReference>
<dbReference type="Gene3D" id="3.20.20.80">
    <property type="entry name" value="Glycosidases"/>
    <property type="match status" value="1"/>
</dbReference>
<keyword evidence="3" id="KW-0326">Glycosidase</keyword>
<dbReference type="Pfam" id="PF22633">
    <property type="entry name" value="F5_F8_type_C_2"/>
    <property type="match status" value="1"/>
</dbReference>
<keyword evidence="2" id="KW-0378">Hydrolase</keyword>
<dbReference type="SUPFAM" id="SSF49303">
    <property type="entry name" value="beta-Galactosidase/glucuronidase domain"/>
    <property type="match status" value="3"/>
</dbReference>
<dbReference type="InterPro" id="IPR006103">
    <property type="entry name" value="Glyco_hydro_2_cat"/>
</dbReference>
<sequence length="1018" mass="113443">MKIKFYPFLSVLIGSFISGSAVMGQSVGDVRSSASGNWSNNGQASIWQEYRAAYGGWKLRSEAEVGNDSVAMRSPGYNAGNWMKAQVPGTIFGSYVAAGIEADPSYGDNIYKVDKVKYNLNHWYRTEFTVPKRYKGKHIWLNFTAINKNAEIYINNFKLGLLKGFMKRGRYDITDKVNATGTNVIAVKVLTMTNQINNNESPTFKPSGGWDWMPEVPGLNRGLYEKVYLSVSDAITLNDPWMRTIELQSNNTSAKMQFSTQVKNNTSAAQKGKLTVVVNPGNLRFTQDVSLNAKETRTLTSSGIVMNNVKLWWPNGYGDPNLYNCKVVFEMNGKVSDSTSFNFGVRKYGYRNDKNGVMQLSINGQRIYVKGGNWGIPDFILNHRSIADYETRIRFHKDMNMNMIRNWTGSTTDEAFYDLCDKYGIMIWDDFWLNNRFTFLNDEKAFLANVPEKLKRFRNHASIAVWCGSNENVPFQDIQLQDSTLKYDGGDRLYQSSSNGQNVQTPNPKLQFGMPKQGGLSGSGPWNNLDLATYFTSGIKRTDQAGSYVGTWGFRSEVGAVAFPNVESFKKFIPADKLWPRNDMWNRSHYFSDDWAYGGGAGPSDFMNRINNYYGTATGIEDFCRKAQLMNLETHKAMFEGWQDHIWNDASGLLYWMSQTAFPTMIWQTYDYYYDCTGAYYGIKKASEPVHIQWSIADDGVKVVNTTPTTLNNVTAKATVYNIDGSIAAGYGGSKQINAIKDTITYCFNAINSLTNLALKKAVVASSSESNNVPVFAVDGLSGTRWASGALVDNSWIYVDLGSVQTIRTINLQWESSASAYKIQVSNDAVTWRDVYSTTTGDGGADVITITPTTARYVKMQSVKRSGFFGVSLFDFSVYSDISAPLSDVSFIKLELNDASGKLLSDNFYWRSSTGNYTALNSMPQVALDITSNTVQQVNKAVMTVNIKNPANSAGVAFGLRVQLLNATTGAQVLPAIISDNYFSVLKGEEKTITIEYDPALLNGAQPKLDIKQYKPGI</sequence>
<dbReference type="InterPro" id="IPR036156">
    <property type="entry name" value="Beta-gal/glucu_dom_sf"/>
</dbReference>
<dbReference type="Pfam" id="PF18368">
    <property type="entry name" value="Ig_GlcNase"/>
    <property type="match status" value="1"/>
</dbReference>
<evidence type="ECO:0000256" key="1">
    <source>
        <dbReference type="ARBA" id="ARBA00007401"/>
    </source>
</evidence>
<dbReference type="InterPro" id="IPR041351">
    <property type="entry name" value="Ig_GlcNase"/>
</dbReference>
<dbReference type="InterPro" id="IPR054593">
    <property type="entry name" value="Beta-mannosidase-like_N2"/>
</dbReference>
<gene>
    <name evidence="5" type="ORF">EOD41_19815</name>
</gene>
<accession>A0A3S2VJZ2</accession>
<dbReference type="InterPro" id="IPR000421">
    <property type="entry name" value="FA58C"/>
</dbReference>
<keyword evidence="6" id="KW-1185">Reference proteome</keyword>
<dbReference type="GO" id="GO:0005975">
    <property type="term" value="P:carbohydrate metabolic process"/>
    <property type="evidence" value="ECO:0007669"/>
    <property type="project" value="InterPro"/>
</dbReference>
<feature type="domain" description="F5/8 type C" evidence="4">
    <location>
        <begin position="747"/>
        <end position="881"/>
    </location>
</feature>
<dbReference type="OrthoDB" id="9801077at2"/>
<evidence type="ECO:0000313" key="6">
    <source>
        <dbReference type="Proteomes" id="UP000282759"/>
    </source>
</evidence>
<dbReference type="InterPro" id="IPR043534">
    <property type="entry name" value="EBDG/EBM"/>
</dbReference>
<evidence type="ECO:0000259" key="4">
    <source>
        <dbReference type="PROSITE" id="PS50022"/>
    </source>
</evidence>
<dbReference type="RefSeq" id="WP_127708344.1">
    <property type="nucleotide sequence ID" value="NZ_SACK01000014.1"/>
</dbReference>
<dbReference type="InterPro" id="IPR008979">
    <property type="entry name" value="Galactose-bd-like_sf"/>
</dbReference>
<comment type="caution">
    <text evidence="5">The sequence shown here is derived from an EMBL/GenBank/DDBJ whole genome shotgun (WGS) entry which is preliminary data.</text>
</comment>
<dbReference type="Pfam" id="PF00703">
    <property type="entry name" value="Glyco_hydro_2"/>
    <property type="match status" value="1"/>
</dbReference>
<evidence type="ECO:0000313" key="5">
    <source>
        <dbReference type="EMBL" id="RVT96560.1"/>
    </source>
</evidence>